<keyword evidence="4 8" id="KW-0812">Transmembrane</keyword>
<dbReference type="STRING" id="714943.Mucpa_4661"/>
<sequence>MNFCTLPDAMSLKRGQVNRILLMMKLTALFIVLFCFRVAGGSFAQTVTLSARNAPAEKVFQEIKKQTGYMFWYKSDLLQDFKPVTIQVDHASLQDALDLCFKDQSLTFTIVENTNTIVVSRKETGVLDKIKKIFSPSVTIRGTVKGESLPLSGASVLVKRLGKGTFTNEKGEFSLEGLEESDILVISFIGYEKQEVKISGTTGELQIQLKTSISALDEIHVLAYGQRTSQRLTTGSSTRIGADVIDKQATADPISAIQARVPGLLITNNSGLPGAAVTVQIRGISTLNLDGAARNPLYIVDGVPFTAGSLSTLTNNGIYPGSVESPFKSIDPSSIESIEVLKDADATAIYGTRGANGVILITTKRGKKGKVKINADAYTSISRVPHFMDMLNTQQYLAARREAAINSGRVINTTSYPDLTLWSQTDYTDWQRKFFGGTAQTNNAELNASGGNATTQFLLGGGYRDQKTVYNSKYGLQSGNMRFNLDHNSVNNKFNSSLSVNYSRDKNSTVALDPNSFYNLPPNYSLYKADGSLNWALPNPVAVLLQTLSNQTKNLNANMLLSYKVLPGLTLKTSLGYTDMRLNQLYLSPRASRNPNGYDPLGSAAFANNMNSSKSMEPQADYVLNVGKSNFHALVGGTFIYNSSSEHRLTGYQYKNDNQLENISAAGIIDTLNTASKYKILSGFTRLSYDYDQKYLLNVTLRRDGSSRFGPDRQFGNFWSAGAAWIFTEEAWIKENLPVLSFGKIRGSYGITGNDNVGDYQYFVNYVKTYANYQTAGLYPNNLYNPGYQWEVNKKLDAALDLGFLKDRITLSIDYYRNISSNQLVSYPLATQSGLSSVVQNLDATIQNTGWEVQLNAVPIKNKDFKWSTAVNLTVARNKLLAFPNLASSSYADIYTIGQSVSLIWGYRNPVVDPKTGILHVDDINKDGVITYPEDYASIGNNLPSYYGGFNNSFSYQNFQLDIFFSFKETGKKYFTYLSLGSDIRNQPSVVLGRWQQPGDVTSIPAYTTNSNVVSEYNSSTASMYNASYLRLSSLSLSYSFPRTLAARLGMQNLSLYTMGNNIFTVTSYPGLDPETGTSMPTLRTITFGLRTTF</sequence>
<evidence type="ECO:0000256" key="6">
    <source>
        <dbReference type="ARBA" id="ARBA00023136"/>
    </source>
</evidence>
<proteinExistence type="inferred from homology"/>
<dbReference type="EMBL" id="CM001403">
    <property type="protein sequence ID" value="EHQ28747.1"/>
    <property type="molecule type" value="Genomic_DNA"/>
</dbReference>
<dbReference type="Gene3D" id="2.40.170.20">
    <property type="entry name" value="TonB-dependent receptor, beta-barrel domain"/>
    <property type="match status" value="1"/>
</dbReference>
<dbReference type="Gene3D" id="2.170.130.10">
    <property type="entry name" value="TonB-dependent receptor, plug domain"/>
    <property type="match status" value="1"/>
</dbReference>
<dbReference type="NCBIfam" id="TIGR04056">
    <property type="entry name" value="OMP_RagA_SusC"/>
    <property type="match status" value="1"/>
</dbReference>
<dbReference type="InterPro" id="IPR023997">
    <property type="entry name" value="TonB-dep_OMP_SusC/RagA_CS"/>
</dbReference>
<dbReference type="InterPro" id="IPR039426">
    <property type="entry name" value="TonB-dep_rcpt-like"/>
</dbReference>
<dbReference type="SUPFAM" id="SSF49464">
    <property type="entry name" value="Carboxypeptidase regulatory domain-like"/>
    <property type="match status" value="1"/>
</dbReference>
<dbReference type="Pfam" id="PF07715">
    <property type="entry name" value="Plug"/>
    <property type="match status" value="1"/>
</dbReference>
<keyword evidence="5 9" id="KW-0798">TonB box</keyword>
<dbReference type="InterPro" id="IPR023996">
    <property type="entry name" value="TonB-dep_OMP_SusC/RagA"/>
</dbReference>
<keyword evidence="2 8" id="KW-0813">Transport</keyword>
<dbReference type="PROSITE" id="PS52016">
    <property type="entry name" value="TONB_DEPENDENT_REC_3"/>
    <property type="match status" value="1"/>
</dbReference>
<dbReference type="Proteomes" id="UP000002774">
    <property type="component" value="Chromosome"/>
</dbReference>
<evidence type="ECO:0000313" key="13">
    <source>
        <dbReference type="Proteomes" id="UP000002774"/>
    </source>
</evidence>
<accession>H1Y8Y1</accession>
<evidence type="ECO:0000259" key="10">
    <source>
        <dbReference type="Pfam" id="PF00593"/>
    </source>
</evidence>
<dbReference type="InterPro" id="IPR008969">
    <property type="entry name" value="CarboxyPept-like_regulatory"/>
</dbReference>
<comment type="similarity">
    <text evidence="8 9">Belongs to the TonB-dependent receptor family.</text>
</comment>
<dbReference type="InterPro" id="IPR012910">
    <property type="entry name" value="Plug_dom"/>
</dbReference>
<dbReference type="eggNOG" id="COG1629">
    <property type="taxonomic scope" value="Bacteria"/>
</dbReference>
<keyword evidence="12" id="KW-0675">Receptor</keyword>
<keyword evidence="13" id="KW-1185">Reference proteome</keyword>
<comment type="subcellular location">
    <subcellularLocation>
        <location evidence="1 8">Cell outer membrane</location>
        <topology evidence="1 8">Multi-pass membrane protein</topology>
    </subcellularLocation>
</comment>
<dbReference type="InterPro" id="IPR000531">
    <property type="entry name" value="Beta-barrel_TonB"/>
</dbReference>
<dbReference type="Pfam" id="PF00593">
    <property type="entry name" value="TonB_dep_Rec_b-barrel"/>
    <property type="match status" value="1"/>
</dbReference>
<dbReference type="HOGENOM" id="CLU_004317_0_1_10"/>
<dbReference type="InterPro" id="IPR037066">
    <property type="entry name" value="Plug_dom_sf"/>
</dbReference>
<evidence type="ECO:0000256" key="7">
    <source>
        <dbReference type="ARBA" id="ARBA00023237"/>
    </source>
</evidence>
<protein>
    <submittedName>
        <fullName evidence="12">TonB-dependent receptor plug</fullName>
    </submittedName>
</protein>
<evidence type="ECO:0000256" key="9">
    <source>
        <dbReference type="RuleBase" id="RU003357"/>
    </source>
</evidence>
<evidence type="ECO:0000256" key="1">
    <source>
        <dbReference type="ARBA" id="ARBA00004571"/>
    </source>
</evidence>
<organism evidence="12 13">
    <name type="scientific">Mucilaginibacter paludis DSM 18603</name>
    <dbReference type="NCBI Taxonomy" id="714943"/>
    <lineage>
        <taxon>Bacteria</taxon>
        <taxon>Pseudomonadati</taxon>
        <taxon>Bacteroidota</taxon>
        <taxon>Sphingobacteriia</taxon>
        <taxon>Sphingobacteriales</taxon>
        <taxon>Sphingobacteriaceae</taxon>
        <taxon>Mucilaginibacter</taxon>
    </lineage>
</organism>
<dbReference type="InterPro" id="IPR036942">
    <property type="entry name" value="Beta-barrel_TonB_sf"/>
</dbReference>
<evidence type="ECO:0000313" key="12">
    <source>
        <dbReference type="EMBL" id="EHQ28747.1"/>
    </source>
</evidence>
<evidence type="ECO:0000259" key="11">
    <source>
        <dbReference type="Pfam" id="PF07715"/>
    </source>
</evidence>
<dbReference type="GO" id="GO:0009279">
    <property type="term" value="C:cell outer membrane"/>
    <property type="evidence" value="ECO:0007669"/>
    <property type="project" value="UniProtKB-SubCell"/>
</dbReference>
<dbReference type="Pfam" id="PF13715">
    <property type="entry name" value="CarbopepD_reg_2"/>
    <property type="match status" value="1"/>
</dbReference>
<evidence type="ECO:0000256" key="4">
    <source>
        <dbReference type="ARBA" id="ARBA00022692"/>
    </source>
</evidence>
<dbReference type="AlphaFoldDB" id="H1Y8Y1"/>
<keyword evidence="7 8" id="KW-0998">Cell outer membrane</keyword>
<dbReference type="NCBIfam" id="TIGR04057">
    <property type="entry name" value="SusC_RagA_signa"/>
    <property type="match status" value="1"/>
</dbReference>
<keyword evidence="3 8" id="KW-1134">Transmembrane beta strand</keyword>
<evidence type="ECO:0000256" key="5">
    <source>
        <dbReference type="ARBA" id="ARBA00023077"/>
    </source>
</evidence>
<evidence type="ECO:0000256" key="3">
    <source>
        <dbReference type="ARBA" id="ARBA00022452"/>
    </source>
</evidence>
<reference evidence="12" key="1">
    <citation type="submission" date="2011-09" db="EMBL/GenBank/DDBJ databases">
        <title>The permanent draft genome of Mucilaginibacter paludis DSM 18603.</title>
        <authorList>
            <consortium name="US DOE Joint Genome Institute (JGI-PGF)"/>
            <person name="Lucas S."/>
            <person name="Han J."/>
            <person name="Lapidus A."/>
            <person name="Bruce D."/>
            <person name="Goodwin L."/>
            <person name="Pitluck S."/>
            <person name="Peters L."/>
            <person name="Kyrpides N."/>
            <person name="Mavromatis K."/>
            <person name="Ivanova N."/>
            <person name="Mikhailova N."/>
            <person name="Held B."/>
            <person name="Detter J.C."/>
            <person name="Tapia R."/>
            <person name="Han C."/>
            <person name="Land M."/>
            <person name="Hauser L."/>
            <person name="Markowitz V."/>
            <person name="Cheng J.-F."/>
            <person name="Hugenholtz P."/>
            <person name="Woyke T."/>
            <person name="Wu D."/>
            <person name="Tindall B."/>
            <person name="Brambilla E."/>
            <person name="Klenk H.-P."/>
            <person name="Eisen J.A."/>
        </authorList>
    </citation>
    <scope>NUCLEOTIDE SEQUENCE [LARGE SCALE GENOMIC DNA]</scope>
    <source>
        <strain evidence="12">DSM 18603</strain>
    </source>
</reference>
<name>H1Y8Y1_9SPHI</name>
<feature type="domain" description="TonB-dependent receptor plug" evidence="11">
    <location>
        <begin position="230"/>
        <end position="358"/>
    </location>
</feature>
<feature type="domain" description="TonB-dependent receptor-like beta-barrel" evidence="10">
    <location>
        <begin position="510"/>
        <end position="1054"/>
    </location>
</feature>
<evidence type="ECO:0000256" key="8">
    <source>
        <dbReference type="PROSITE-ProRule" id="PRU01360"/>
    </source>
</evidence>
<dbReference type="SUPFAM" id="SSF56935">
    <property type="entry name" value="Porins"/>
    <property type="match status" value="1"/>
</dbReference>
<gene>
    <name evidence="12" type="ORF">Mucpa_4661</name>
</gene>
<evidence type="ECO:0000256" key="2">
    <source>
        <dbReference type="ARBA" id="ARBA00022448"/>
    </source>
</evidence>
<keyword evidence="6 8" id="KW-0472">Membrane</keyword>